<proteinExistence type="inferred from homology"/>
<dbReference type="PANTHER" id="PTHR30028:SF0">
    <property type="entry name" value="PROTEIN ALUMINUM SENSITIVE 3"/>
    <property type="match status" value="1"/>
</dbReference>
<keyword evidence="4 6" id="KW-1133">Transmembrane helix</keyword>
<dbReference type="AlphaFoldDB" id="A0A427YGW2"/>
<evidence type="ECO:0000256" key="1">
    <source>
        <dbReference type="ARBA" id="ARBA00004141"/>
    </source>
</evidence>
<protein>
    <submittedName>
        <fullName evidence="7">Uncharacterized protein</fullName>
    </submittedName>
</protein>
<feature type="transmembrane region" description="Helical" evidence="6">
    <location>
        <begin position="149"/>
        <end position="171"/>
    </location>
</feature>
<dbReference type="Pfam" id="PF03649">
    <property type="entry name" value="UPF0014"/>
    <property type="match status" value="1"/>
</dbReference>
<dbReference type="GO" id="GO:0005886">
    <property type="term" value="C:plasma membrane"/>
    <property type="evidence" value="ECO:0007669"/>
    <property type="project" value="TreeGrafter"/>
</dbReference>
<keyword evidence="8" id="KW-1185">Reference proteome</keyword>
<evidence type="ECO:0000313" key="8">
    <source>
        <dbReference type="Proteomes" id="UP000279259"/>
    </source>
</evidence>
<accession>A0A427YGW2</accession>
<comment type="caution">
    <text evidence="7">The sequence shown here is derived from an EMBL/GenBank/DDBJ whole genome shotgun (WGS) entry which is preliminary data.</text>
</comment>
<evidence type="ECO:0000313" key="7">
    <source>
        <dbReference type="EMBL" id="RSH90174.1"/>
    </source>
</evidence>
<keyword evidence="5 6" id="KW-0472">Membrane</keyword>
<comment type="similarity">
    <text evidence="2">Belongs to the UPF0014 family.</text>
</comment>
<dbReference type="OrthoDB" id="432685at2759"/>
<sequence length="237" mass="25272">MDSTMSMSMPMSLLARAGDGISRSPTLSWTNVLIGLLFIAFDSILSLILGLGIGGSLVVASLRCVLQLTVMGLVLDKAFASQNVWSVVGIALLLNVLGAVEATYNKSKRRFANMFPLVLTSLLAGTVPISVLGTNFAMGVRPFWLPDQYIPILGMILGNAISAIGVGVNTVSREFAENKDKVETYLAMGASRWEACKPVGVEALKLALLPTVNQMSVIGLISIPGELDPGVRQRKYD</sequence>
<name>A0A427YGW2_9TREE</name>
<evidence type="ECO:0000256" key="3">
    <source>
        <dbReference type="ARBA" id="ARBA00022692"/>
    </source>
</evidence>
<evidence type="ECO:0000256" key="4">
    <source>
        <dbReference type="ARBA" id="ARBA00022989"/>
    </source>
</evidence>
<feature type="transmembrane region" description="Helical" evidence="6">
    <location>
        <begin position="82"/>
        <end position="102"/>
    </location>
</feature>
<evidence type="ECO:0000256" key="5">
    <source>
        <dbReference type="ARBA" id="ARBA00023136"/>
    </source>
</evidence>
<feature type="transmembrane region" description="Helical" evidence="6">
    <location>
        <begin position="32"/>
        <end position="62"/>
    </location>
</feature>
<dbReference type="PANTHER" id="PTHR30028">
    <property type="entry name" value="UPF0014 INNER MEMBRANE PROTEIN YBBM-RELATED"/>
    <property type="match status" value="1"/>
</dbReference>
<dbReference type="Proteomes" id="UP000279259">
    <property type="component" value="Unassembled WGS sequence"/>
</dbReference>
<organism evidence="7 8">
    <name type="scientific">Saitozyma podzolica</name>
    <dbReference type="NCBI Taxonomy" id="1890683"/>
    <lineage>
        <taxon>Eukaryota</taxon>
        <taxon>Fungi</taxon>
        <taxon>Dikarya</taxon>
        <taxon>Basidiomycota</taxon>
        <taxon>Agaricomycotina</taxon>
        <taxon>Tremellomycetes</taxon>
        <taxon>Tremellales</taxon>
        <taxon>Trimorphomycetaceae</taxon>
        <taxon>Saitozyma</taxon>
    </lineage>
</organism>
<dbReference type="EMBL" id="RSCD01000011">
    <property type="protein sequence ID" value="RSH90174.1"/>
    <property type="molecule type" value="Genomic_DNA"/>
</dbReference>
<keyword evidence="3 6" id="KW-0812">Transmembrane</keyword>
<evidence type="ECO:0000256" key="2">
    <source>
        <dbReference type="ARBA" id="ARBA00005268"/>
    </source>
</evidence>
<gene>
    <name evidence="7" type="ORF">EHS25_001508</name>
</gene>
<comment type="subcellular location">
    <subcellularLocation>
        <location evidence="1">Membrane</location>
        <topology evidence="1">Multi-pass membrane protein</topology>
    </subcellularLocation>
</comment>
<dbReference type="InterPro" id="IPR005226">
    <property type="entry name" value="UPF0014_fam"/>
</dbReference>
<evidence type="ECO:0000256" key="6">
    <source>
        <dbReference type="SAM" id="Phobius"/>
    </source>
</evidence>
<reference evidence="7 8" key="1">
    <citation type="submission" date="2018-11" db="EMBL/GenBank/DDBJ databases">
        <title>Genome sequence of Saitozyma podzolica DSM 27192.</title>
        <authorList>
            <person name="Aliyu H."/>
            <person name="Gorte O."/>
            <person name="Ochsenreither K."/>
        </authorList>
    </citation>
    <scope>NUCLEOTIDE SEQUENCE [LARGE SCALE GENOMIC DNA]</scope>
    <source>
        <strain evidence="7 8">DSM 27192</strain>
    </source>
</reference>
<feature type="transmembrane region" description="Helical" evidence="6">
    <location>
        <begin position="114"/>
        <end position="137"/>
    </location>
</feature>